<evidence type="ECO:0000256" key="5">
    <source>
        <dbReference type="ARBA" id="ARBA00022801"/>
    </source>
</evidence>
<dbReference type="Pfam" id="PF05572">
    <property type="entry name" value="Peptidase_M43"/>
    <property type="match status" value="1"/>
</dbReference>
<gene>
    <name evidence="10" type="ORF">METZ01_LOCUS488627</name>
</gene>
<accession>A0A383CUQ6</accession>
<dbReference type="PANTHER" id="PTHR47466:SF1">
    <property type="entry name" value="METALLOPROTEASE MEP1 (AFU_ORTHOLOGUE AFUA_1G07730)-RELATED"/>
    <property type="match status" value="1"/>
</dbReference>
<evidence type="ECO:0000256" key="8">
    <source>
        <dbReference type="ARBA" id="ARBA00023157"/>
    </source>
</evidence>
<sequence length="217" mass="24852">MIKNGITIVLFFSVHVFSQDHIPICGTPDPTEEEIELANKSIEASLNNNERTPDDDPVNVLVAWHVIHASSGLGNIPDSQIEDAVEILNIHYNDVFNYYFTLDTITRHENDDWFVFEPDEQSNQSSDEQQMRSQTVTDPVHYYNVWSVQTEPEDGWIVYGWNYFPFNSSESSYWQGTTINYTAILSGTLEHEAGHYFGLFHTFQGNCTVTNDQVDDT</sequence>
<comment type="similarity">
    <text evidence="1">Belongs to the peptidase M43B family.</text>
</comment>
<dbReference type="InterPro" id="IPR008754">
    <property type="entry name" value="Peptidase_M43"/>
</dbReference>
<dbReference type="EMBL" id="UINC01211745">
    <property type="protein sequence ID" value="SVE35773.1"/>
    <property type="molecule type" value="Genomic_DNA"/>
</dbReference>
<evidence type="ECO:0000256" key="2">
    <source>
        <dbReference type="ARBA" id="ARBA00022670"/>
    </source>
</evidence>
<dbReference type="SUPFAM" id="SSF55486">
    <property type="entry name" value="Metalloproteases ('zincins'), catalytic domain"/>
    <property type="match status" value="1"/>
</dbReference>
<dbReference type="AlphaFoldDB" id="A0A383CUQ6"/>
<dbReference type="GO" id="GO:0006508">
    <property type="term" value="P:proteolysis"/>
    <property type="evidence" value="ECO:0007669"/>
    <property type="project" value="UniProtKB-KW"/>
</dbReference>
<keyword evidence="2" id="KW-0645">Protease</keyword>
<protein>
    <recommendedName>
        <fullName evidence="9">Peptidase M43 pregnancy-associated plasma-A domain-containing protein</fullName>
    </recommendedName>
</protein>
<keyword evidence="5" id="KW-0378">Hydrolase</keyword>
<proteinExistence type="inferred from homology"/>
<dbReference type="GO" id="GO:0046872">
    <property type="term" value="F:metal ion binding"/>
    <property type="evidence" value="ECO:0007669"/>
    <property type="project" value="UniProtKB-KW"/>
</dbReference>
<evidence type="ECO:0000256" key="3">
    <source>
        <dbReference type="ARBA" id="ARBA00022723"/>
    </source>
</evidence>
<name>A0A383CUQ6_9ZZZZ</name>
<keyword evidence="6" id="KW-0862">Zinc</keyword>
<keyword evidence="7" id="KW-0482">Metalloprotease</keyword>
<keyword evidence="3" id="KW-0479">Metal-binding</keyword>
<feature type="non-terminal residue" evidence="10">
    <location>
        <position position="217"/>
    </location>
</feature>
<dbReference type="InterPro" id="IPR024079">
    <property type="entry name" value="MetalloPept_cat_dom_sf"/>
</dbReference>
<keyword evidence="4" id="KW-0732">Signal</keyword>
<evidence type="ECO:0000256" key="4">
    <source>
        <dbReference type="ARBA" id="ARBA00022729"/>
    </source>
</evidence>
<evidence type="ECO:0000313" key="10">
    <source>
        <dbReference type="EMBL" id="SVE35773.1"/>
    </source>
</evidence>
<dbReference type="PANTHER" id="PTHR47466">
    <property type="match status" value="1"/>
</dbReference>
<evidence type="ECO:0000256" key="1">
    <source>
        <dbReference type="ARBA" id="ARBA00008721"/>
    </source>
</evidence>
<feature type="domain" description="Peptidase M43 pregnancy-associated plasma-A" evidence="9">
    <location>
        <begin position="180"/>
        <end position="217"/>
    </location>
</feature>
<dbReference type="GO" id="GO:0008237">
    <property type="term" value="F:metallopeptidase activity"/>
    <property type="evidence" value="ECO:0007669"/>
    <property type="project" value="UniProtKB-KW"/>
</dbReference>
<evidence type="ECO:0000256" key="7">
    <source>
        <dbReference type="ARBA" id="ARBA00023049"/>
    </source>
</evidence>
<evidence type="ECO:0000259" key="9">
    <source>
        <dbReference type="Pfam" id="PF05572"/>
    </source>
</evidence>
<organism evidence="10">
    <name type="scientific">marine metagenome</name>
    <dbReference type="NCBI Taxonomy" id="408172"/>
    <lineage>
        <taxon>unclassified sequences</taxon>
        <taxon>metagenomes</taxon>
        <taxon>ecological metagenomes</taxon>
    </lineage>
</organism>
<dbReference type="Gene3D" id="3.40.390.10">
    <property type="entry name" value="Collagenase (Catalytic Domain)"/>
    <property type="match status" value="1"/>
</dbReference>
<reference evidence="10" key="1">
    <citation type="submission" date="2018-05" db="EMBL/GenBank/DDBJ databases">
        <authorList>
            <person name="Lanie J.A."/>
            <person name="Ng W.-L."/>
            <person name="Kazmierczak K.M."/>
            <person name="Andrzejewski T.M."/>
            <person name="Davidsen T.M."/>
            <person name="Wayne K.J."/>
            <person name="Tettelin H."/>
            <person name="Glass J.I."/>
            <person name="Rusch D."/>
            <person name="Podicherti R."/>
            <person name="Tsui H.-C.T."/>
            <person name="Winkler M.E."/>
        </authorList>
    </citation>
    <scope>NUCLEOTIDE SEQUENCE</scope>
</reference>
<evidence type="ECO:0000256" key="6">
    <source>
        <dbReference type="ARBA" id="ARBA00022833"/>
    </source>
</evidence>
<keyword evidence="8" id="KW-1015">Disulfide bond</keyword>